<dbReference type="AlphaFoldDB" id="A0A9P5AD59"/>
<sequence>MSSSTSALKQLPRDIASVVSHGQTYIFFINEHHELAYLVTSSGDSKIYEHHVVSVTNGVDNNPRPPRAKCGTVAAVAWDGQGDHEIRIYYIVAEDGDCSKRGYVQEVAYNLANKWELGNLGYDEAGRHWVDSDASLSACALVWPDKADLKVFASGKDDRGNLKLTKFFFDYAEEQWVKDIIPNRW</sequence>
<evidence type="ECO:0008006" key="3">
    <source>
        <dbReference type="Google" id="ProtNLM"/>
    </source>
</evidence>
<reference evidence="1" key="2">
    <citation type="submission" date="2020-02" db="EMBL/GenBank/DDBJ databases">
        <title>Identification and distribution of gene clusters putatively required for synthesis of sphingolipid metabolism inhibitors in phylogenetically diverse species of the filamentous fungus Fusarium.</title>
        <authorList>
            <person name="Kim H.-S."/>
            <person name="Busman M."/>
            <person name="Brown D.W."/>
            <person name="Divon H."/>
            <person name="Uhlig S."/>
            <person name="Proctor R.H."/>
        </authorList>
    </citation>
    <scope>NUCLEOTIDE SEQUENCE</scope>
    <source>
        <strain evidence="1">NRRL 25174</strain>
    </source>
</reference>
<reference evidence="1" key="1">
    <citation type="journal article" date="2017" name="Mycologia">
        <title>Fusarium algeriense, sp. nov., a novel toxigenic crown rot pathogen of durum wheat from Algeria is nested in the Fusarium burgessii species complex.</title>
        <authorList>
            <person name="Laraba I."/>
            <person name="Keddad A."/>
            <person name="Boureghda H."/>
            <person name="Abdallah N."/>
            <person name="Vaughan M.M."/>
            <person name="Proctor R.H."/>
            <person name="Busman M."/>
            <person name="O'Donnell K."/>
        </authorList>
    </citation>
    <scope>NUCLEOTIDE SEQUENCE</scope>
    <source>
        <strain evidence="1">NRRL 25174</strain>
    </source>
</reference>
<dbReference type="Gene3D" id="2.120.10.70">
    <property type="entry name" value="Fucose-specific lectin"/>
    <property type="match status" value="1"/>
</dbReference>
<accession>A0A9P5AD59</accession>
<dbReference type="OrthoDB" id="4652505at2759"/>
<dbReference type="EMBL" id="PVQB02000486">
    <property type="protein sequence ID" value="KAF4336564.1"/>
    <property type="molecule type" value="Genomic_DNA"/>
</dbReference>
<keyword evidence="2" id="KW-1185">Reference proteome</keyword>
<comment type="caution">
    <text evidence="1">The sequence shown here is derived from an EMBL/GenBank/DDBJ whole genome shotgun (WGS) entry which is preliminary data.</text>
</comment>
<gene>
    <name evidence="1" type="ORF">FBEOM_9548</name>
</gene>
<evidence type="ECO:0000313" key="1">
    <source>
        <dbReference type="EMBL" id="KAF4336564.1"/>
    </source>
</evidence>
<protein>
    <recommendedName>
        <fullName evidence="3">Fucose-specific lectin</fullName>
    </recommendedName>
</protein>
<dbReference type="Proteomes" id="UP000730481">
    <property type="component" value="Unassembled WGS sequence"/>
</dbReference>
<proteinExistence type="predicted"/>
<evidence type="ECO:0000313" key="2">
    <source>
        <dbReference type="Proteomes" id="UP000730481"/>
    </source>
</evidence>
<organism evidence="1 2">
    <name type="scientific">Fusarium beomiforme</name>
    <dbReference type="NCBI Taxonomy" id="44412"/>
    <lineage>
        <taxon>Eukaryota</taxon>
        <taxon>Fungi</taxon>
        <taxon>Dikarya</taxon>
        <taxon>Ascomycota</taxon>
        <taxon>Pezizomycotina</taxon>
        <taxon>Sordariomycetes</taxon>
        <taxon>Hypocreomycetidae</taxon>
        <taxon>Hypocreales</taxon>
        <taxon>Nectriaceae</taxon>
        <taxon>Fusarium</taxon>
        <taxon>Fusarium burgessii species complex</taxon>
    </lineage>
</organism>
<name>A0A9P5AD59_9HYPO</name>